<evidence type="ECO:0000256" key="3">
    <source>
        <dbReference type="ARBA" id="ARBA00022729"/>
    </source>
</evidence>
<dbReference type="GO" id="GO:0005886">
    <property type="term" value="C:plasma membrane"/>
    <property type="evidence" value="ECO:0007669"/>
    <property type="project" value="UniProtKB-SubCell"/>
</dbReference>
<evidence type="ECO:0000256" key="1">
    <source>
        <dbReference type="ARBA" id="ARBA00004193"/>
    </source>
</evidence>
<evidence type="ECO:0000313" key="8">
    <source>
        <dbReference type="EMBL" id="SOJ56858.1"/>
    </source>
</evidence>
<dbReference type="RefSeq" id="WP_186244405.1">
    <property type="nucleotide sequence ID" value="NZ_OCTY01000002.1"/>
</dbReference>
<dbReference type="Gene3D" id="3.30.2030.20">
    <property type="match status" value="1"/>
</dbReference>
<reference evidence="8 9" key="1">
    <citation type="submission" date="2017-10" db="EMBL/GenBank/DDBJ databases">
        <authorList>
            <consortium name="Urmite Genomes"/>
        </authorList>
    </citation>
    <scope>NUCLEOTIDE SEQUENCE [LARGE SCALE GENOMIC DNA]</scope>
    <source>
        <strain evidence="8 9">FB-527</strain>
    </source>
</reference>
<keyword evidence="4" id="KW-0472">Membrane</keyword>
<protein>
    <recommendedName>
        <fullName evidence="10">Lipoprotein LprP</fullName>
    </recommendedName>
</protein>
<name>A0A7Z7INH1_9MYCO</name>
<keyword evidence="9" id="KW-1185">Reference proteome</keyword>
<keyword evidence="3 7" id="KW-0732">Signal</keyword>
<feature type="signal peptide" evidence="7">
    <location>
        <begin position="1"/>
        <end position="20"/>
    </location>
</feature>
<organism evidence="8 9">
    <name type="scientific">Mycobacterium simulans</name>
    <dbReference type="NCBI Taxonomy" id="627089"/>
    <lineage>
        <taxon>Bacteria</taxon>
        <taxon>Bacillati</taxon>
        <taxon>Actinomycetota</taxon>
        <taxon>Actinomycetes</taxon>
        <taxon>Mycobacteriales</taxon>
        <taxon>Mycobacteriaceae</taxon>
        <taxon>Mycobacterium</taxon>
    </lineage>
</organism>
<sequence length="221" mass="24135">MSRTHRVLIAGLLSTSLLLAGCIKPTTLDPHANPGRDELDRLQKIVNGRPDLETVEQQLTNVDAKIRATIAKYSPQTQFSSTAIIHPTNGCKDPFNRTIGKQEESDHFFGEPAPNNEQWLQVVTELAPVFSAAGFRPNNSAPGMPPPTPGAPNDSQIRDDGALINLVNHGKLVDYNYDTGCHLPAAWRTAPPPPDMRPPNDPNVYYPYLYGSPGGRSVDAY</sequence>
<keyword evidence="5" id="KW-0564">Palmitate</keyword>
<proteinExistence type="predicted"/>
<evidence type="ECO:0000256" key="4">
    <source>
        <dbReference type="ARBA" id="ARBA00023136"/>
    </source>
</evidence>
<dbReference type="AlphaFoldDB" id="A0A7Z7INH1"/>
<keyword evidence="6" id="KW-0449">Lipoprotein</keyword>
<dbReference type="EMBL" id="OCTY01000002">
    <property type="protein sequence ID" value="SOJ56858.1"/>
    <property type="molecule type" value="Genomic_DNA"/>
</dbReference>
<evidence type="ECO:0000256" key="6">
    <source>
        <dbReference type="ARBA" id="ARBA00023288"/>
    </source>
</evidence>
<dbReference type="Proteomes" id="UP000554965">
    <property type="component" value="Unassembled WGS sequence"/>
</dbReference>
<feature type="chain" id="PRO_5039510838" description="Lipoprotein LprP" evidence="7">
    <location>
        <begin position="21"/>
        <end position="221"/>
    </location>
</feature>
<dbReference type="InterPro" id="IPR032018">
    <property type="entry name" value="LppA/LppB/LprP"/>
</dbReference>
<evidence type="ECO:0000256" key="2">
    <source>
        <dbReference type="ARBA" id="ARBA00022475"/>
    </source>
</evidence>
<evidence type="ECO:0000256" key="7">
    <source>
        <dbReference type="SAM" id="SignalP"/>
    </source>
</evidence>
<comment type="subcellular location">
    <subcellularLocation>
        <location evidence="1">Cell membrane</location>
        <topology evidence="1">Lipid-anchor</topology>
    </subcellularLocation>
</comment>
<dbReference type="Pfam" id="PF16708">
    <property type="entry name" value="LppA"/>
    <property type="match status" value="1"/>
</dbReference>
<evidence type="ECO:0008006" key="10">
    <source>
        <dbReference type="Google" id="ProtNLM"/>
    </source>
</evidence>
<keyword evidence="2" id="KW-1003">Cell membrane</keyword>
<gene>
    <name evidence="8" type="ORF">MSIMFB_04335</name>
</gene>
<accession>A0A7Z7INH1</accession>
<evidence type="ECO:0000313" key="9">
    <source>
        <dbReference type="Proteomes" id="UP000554965"/>
    </source>
</evidence>
<evidence type="ECO:0000256" key="5">
    <source>
        <dbReference type="ARBA" id="ARBA00023139"/>
    </source>
</evidence>
<dbReference type="PROSITE" id="PS51257">
    <property type="entry name" value="PROKAR_LIPOPROTEIN"/>
    <property type="match status" value="1"/>
</dbReference>
<comment type="caution">
    <text evidence="8">The sequence shown here is derived from an EMBL/GenBank/DDBJ whole genome shotgun (WGS) entry which is preliminary data.</text>
</comment>